<comment type="caution">
    <text evidence="1">The sequence shown here is derived from an EMBL/GenBank/DDBJ whole genome shotgun (WGS) entry which is preliminary data.</text>
</comment>
<proteinExistence type="predicted"/>
<sequence length="100" mass="11666">MIESQGLQGRRKKEEFIDWEKQVLLSEGIESECWTWNLWNLGFIGEKLGVNEREGRRKEKEGARCYGVVEPAVKIIDAEYELLKRKISNPSSTIFFKSQT</sequence>
<evidence type="ECO:0000313" key="1">
    <source>
        <dbReference type="EMBL" id="KAJ8066360.1"/>
    </source>
</evidence>
<organism evidence="1 2">
    <name type="scientific">Sclerotinia nivalis</name>
    <dbReference type="NCBI Taxonomy" id="352851"/>
    <lineage>
        <taxon>Eukaryota</taxon>
        <taxon>Fungi</taxon>
        <taxon>Dikarya</taxon>
        <taxon>Ascomycota</taxon>
        <taxon>Pezizomycotina</taxon>
        <taxon>Leotiomycetes</taxon>
        <taxon>Helotiales</taxon>
        <taxon>Sclerotiniaceae</taxon>
        <taxon>Sclerotinia</taxon>
    </lineage>
</organism>
<name>A0A9X0DL65_9HELO</name>
<dbReference type="EMBL" id="JAPEIS010000005">
    <property type="protein sequence ID" value="KAJ8066360.1"/>
    <property type="molecule type" value="Genomic_DNA"/>
</dbReference>
<keyword evidence="2" id="KW-1185">Reference proteome</keyword>
<dbReference type="AlphaFoldDB" id="A0A9X0DL65"/>
<accession>A0A9X0DL65</accession>
<evidence type="ECO:0000313" key="2">
    <source>
        <dbReference type="Proteomes" id="UP001152300"/>
    </source>
</evidence>
<dbReference type="Proteomes" id="UP001152300">
    <property type="component" value="Unassembled WGS sequence"/>
</dbReference>
<protein>
    <submittedName>
        <fullName evidence="1">Uncharacterized protein</fullName>
    </submittedName>
</protein>
<reference evidence="1" key="1">
    <citation type="submission" date="2022-11" db="EMBL/GenBank/DDBJ databases">
        <title>Genome Resource of Sclerotinia nivalis Strain SnTB1, a Plant Pathogen Isolated from American Ginseng.</title>
        <authorList>
            <person name="Fan S."/>
        </authorList>
    </citation>
    <scope>NUCLEOTIDE SEQUENCE</scope>
    <source>
        <strain evidence="1">SnTB1</strain>
    </source>
</reference>
<gene>
    <name evidence="1" type="ORF">OCU04_005431</name>
</gene>